<name>A0A0G1UNT9_9BACT</name>
<protein>
    <submittedName>
        <fullName evidence="2">Uncharacterized protein</fullName>
    </submittedName>
</protein>
<evidence type="ECO:0000256" key="1">
    <source>
        <dbReference type="SAM" id="Phobius"/>
    </source>
</evidence>
<dbReference type="AlphaFoldDB" id="A0A0G1UNT9"/>
<accession>A0A0G1UNT9</accession>
<sequence length="218" mass="24093">MMVGIVVYLDKMRVQWYQHRDAAVVSTDVPEALVHDGDVVDRLGFQTGIRSAIGQHKFTPGPVAIVVSQELCYWQEVTGDEKEKEAQTQQFLETVPYDATLSRRYVVNAKDVVVALPKELTDALRQTLGQEGFAALLVVPSLLLGQESAKRWLDAGMGKYVVTHADSLVAQNILGGEEESYAAISASHPLVPKYQQRLVLLVGIFAILVIVLAFLLFR</sequence>
<feature type="transmembrane region" description="Helical" evidence="1">
    <location>
        <begin position="198"/>
        <end position="217"/>
    </location>
</feature>
<dbReference type="EMBL" id="LCPJ01000009">
    <property type="protein sequence ID" value="KKU95751.1"/>
    <property type="molecule type" value="Genomic_DNA"/>
</dbReference>
<comment type="caution">
    <text evidence="2">The sequence shown here is derived from an EMBL/GenBank/DDBJ whole genome shotgun (WGS) entry which is preliminary data.</text>
</comment>
<gene>
    <name evidence="2" type="ORF">UY27_C0009G0014</name>
</gene>
<keyword evidence="1" id="KW-1133">Transmembrane helix</keyword>
<evidence type="ECO:0000313" key="3">
    <source>
        <dbReference type="Proteomes" id="UP000034661"/>
    </source>
</evidence>
<keyword evidence="1" id="KW-0472">Membrane</keyword>
<keyword evidence="1" id="KW-0812">Transmembrane</keyword>
<organism evidence="2 3">
    <name type="scientific">Candidatus Gottesmanbacteria bacterium GW2011_GWA1_48_13</name>
    <dbReference type="NCBI Taxonomy" id="1618439"/>
    <lineage>
        <taxon>Bacteria</taxon>
        <taxon>Candidatus Gottesmaniibacteriota</taxon>
    </lineage>
</organism>
<dbReference type="Proteomes" id="UP000034661">
    <property type="component" value="Unassembled WGS sequence"/>
</dbReference>
<proteinExistence type="predicted"/>
<evidence type="ECO:0000313" key="2">
    <source>
        <dbReference type="EMBL" id="KKU95751.1"/>
    </source>
</evidence>
<reference evidence="2 3" key="1">
    <citation type="journal article" date="2015" name="Nature">
        <title>rRNA introns, odd ribosomes, and small enigmatic genomes across a large radiation of phyla.</title>
        <authorList>
            <person name="Brown C.T."/>
            <person name="Hug L.A."/>
            <person name="Thomas B.C."/>
            <person name="Sharon I."/>
            <person name="Castelle C.J."/>
            <person name="Singh A."/>
            <person name="Wilkins M.J."/>
            <person name="Williams K.H."/>
            <person name="Banfield J.F."/>
        </authorList>
    </citation>
    <scope>NUCLEOTIDE SEQUENCE [LARGE SCALE GENOMIC DNA]</scope>
</reference>